<dbReference type="Proteomes" id="UP000235965">
    <property type="component" value="Unassembled WGS sequence"/>
</dbReference>
<dbReference type="STRING" id="105785.A0A2J7QWA6"/>
<comment type="function">
    <text evidence="10">Mannosylates Man(2)GlcNAc(2)-dolichol diphosphate and Man(1)GlcNAc(2)-dolichol diphosphate to form Man(3)GlcNAc(2)-dolichol diphosphate.</text>
</comment>
<evidence type="ECO:0000256" key="9">
    <source>
        <dbReference type="ARBA" id="ARBA00045104"/>
    </source>
</evidence>
<dbReference type="GO" id="GO:0005789">
    <property type="term" value="C:endoplasmic reticulum membrane"/>
    <property type="evidence" value="ECO:0007669"/>
    <property type="project" value="UniProtKB-SubCell"/>
</dbReference>
<evidence type="ECO:0000256" key="2">
    <source>
        <dbReference type="ARBA" id="ARBA00022676"/>
    </source>
</evidence>
<gene>
    <name evidence="13" type="primary">ALG2</name>
    <name evidence="13" type="ORF">B7P43_G01854</name>
</gene>
<dbReference type="SUPFAM" id="SSF53756">
    <property type="entry name" value="UDP-Glycosyltransferase/glycogen phosphorylase"/>
    <property type="match status" value="1"/>
</dbReference>
<comment type="catalytic activity">
    <reaction evidence="8 10">
        <text>a beta-D-Man-(1-&gt;4)-beta-D-GlcNAc-(1-&gt;4)-alpha-D-GlcNAc-diphospho-di-trans,poly-cis-dolichol + GDP-alpha-D-mannose = an alpha-D-Man-(1-&gt;3)-beta-D-Man-(1-&gt;4)-beta-D-GlcNAc-(1-&gt;4)-alpha-D-GlcNAc-diphospho-di-trans,poly-cis-dolichol + GDP + H(+)</text>
        <dbReference type="Rhea" id="RHEA:29515"/>
        <dbReference type="Rhea" id="RHEA-COMP:19511"/>
        <dbReference type="Rhea" id="RHEA-COMP:19513"/>
        <dbReference type="ChEBI" id="CHEBI:15378"/>
        <dbReference type="ChEBI" id="CHEBI:57527"/>
        <dbReference type="ChEBI" id="CHEBI:58189"/>
        <dbReference type="ChEBI" id="CHEBI:58472"/>
        <dbReference type="ChEBI" id="CHEBI:132510"/>
        <dbReference type="EC" id="2.4.1.132"/>
    </reaction>
    <physiologicalReaction direction="left-to-right" evidence="8 10">
        <dbReference type="Rhea" id="RHEA:29516"/>
    </physiologicalReaction>
</comment>
<name>A0A2J7QWA6_9NEOP</name>
<feature type="transmembrane region" description="Helical" evidence="10">
    <location>
        <begin position="72"/>
        <end position="94"/>
    </location>
</feature>
<evidence type="ECO:0000259" key="12">
    <source>
        <dbReference type="Pfam" id="PF13439"/>
    </source>
</evidence>
<evidence type="ECO:0000256" key="3">
    <source>
        <dbReference type="ARBA" id="ARBA00022679"/>
    </source>
</evidence>
<organism evidence="13 14">
    <name type="scientific">Cryptotermes secundus</name>
    <dbReference type="NCBI Taxonomy" id="105785"/>
    <lineage>
        <taxon>Eukaryota</taxon>
        <taxon>Metazoa</taxon>
        <taxon>Ecdysozoa</taxon>
        <taxon>Arthropoda</taxon>
        <taxon>Hexapoda</taxon>
        <taxon>Insecta</taxon>
        <taxon>Pterygota</taxon>
        <taxon>Neoptera</taxon>
        <taxon>Polyneoptera</taxon>
        <taxon>Dictyoptera</taxon>
        <taxon>Blattodea</taxon>
        <taxon>Blattoidea</taxon>
        <taxon>Termitoidae</taxon>
        <taxon>Kalotermitidae</taxon>
        <taxon>Cryptotermitinae</taxon>
        <taxon>Cryptotermes</taxon>
    </lineage>
</organism>
<evidence type="ECO:0000256" key="10">
    <source>
        <dbReference type="RuleBase" id="RU367136"/>
    </source>
</evidence>
<dbReference type="Pfam" id="PF13439">
    <property type="entry name" value="Glyco_transf_4"/>
    <property type="match status" value="1"/>
</dbReference>
<keyword evidence="4 10" id="KW-0812">Transmembrane</keyword>
<evidence type="ECO:0000256" key="8">
    <source>
        <dbReference type="ARBA" id="ARBA00045103"/>
    </source>
</evidence>
<comment type="pathway">
    <text evidence="1 10">Protein modification; protein glycosylation.</text>
</comment>
<keyword evidence="7 10" id="KW-0472">Membrane</keyword>
<evidence type="ECO:0000256" key="4">
    <source>
        <dbReference type="ARBA" id="ARBA00022692"/>
    </source>
</evidence>
<dbReference type="FunFam" id="3.40.50.2000:FF:000210">
    <property type="entry name" value="Alpha-1,3/1,6-mannosyltransferase ALG2"/>
    <property type="match status" value="1"/>
</dbReference>
<comment type="similarity">
    <text evidence="10">Belongs to the glycosyltransferase group 1 family.</text>
</comment>
<comment type="catalytic activity">
    <reaction evidence="9 10">
        <text>an alpha-D-Man-(1-&gt;3)-beta-D-Man-(1-&gt;4)-beta-D-GlcNAc-(1-&gt;4)-alpha-D-GlcNAc-diphospho-di-trans,poly-cis-dolichol + GDP-alpha-D-mannose = an alpha-D-Man-(1-&gt;3)-[alpha-D-Man-(1-&gt;6)]-beta-D-Man-(1-&gt;4)-beta-D-GlcNAc-(1-&gt;4)-alpha-D-GlcNAc-diphospho-di-trans,poly-cis-dolichol + GDP + H(+)</text>
        <dbReference type="Rhea" id="RHEA:29519"/>
        <dbReference type="Rhea" id="RHEA-COMP:19513"/>
        <dbReference type="Rhea" id="RHEA-COMP:19515"/>
        <dbReference type="ChEBI" id="CHEBI:15378"/>
        <dbReference type="ChEBI" id="CHEBI:57527"/>
        <dbReference type="ChEBI" id="CHEBI:58189"/>
        <dbReference type="ChEBI" id="CHEBI:132510"/>
        <dbReference type="ChEBI" id="CHEBI:132511"/>
        <dbReference type="EC" id="2.4.1.257"/>
    </reaction>
    <physiologicalReaction direction="left-to-right" evidence="9 10">
        <dbReference type="Rhea" id="RHEA:29520"/>
    </physiologicalReaction>
</comment>
<dbReference type="UniPathway" id="UPA00378"/>
<dbReference type="InterPro" id="IPR001296">
    <property type="entry name" value="Glyco_trans_1"/>
</dbReference>
<dbReference type="PANTHER" id="PTHR45918">
    <property type="entry name" value="ALPHA-1,3/1,6-MANNOSYLTRANSFERASE ALG2"/>
    <property type="match status" value="1"/>
</dbReference>
<dbReference type="Pfam" id="PF00534">
    <property type="entry name" value="Glycos_transf_1"/>
    <property type="match status" value="1"/>
</dbReference>
<dbReference type="EC" id="2.4.1.132" evidence="10"/>
<dbReference type="GO" id="GO:0102704">
    <property type="term" value="F:GDP-Man:Man(2)GlcNAc(2)-PP-Dol alpha-1,6-mannosyltransferase activity"/>
    <property type="evidence" value="ECO:0007669"/>
    <property type="project" value="UniProtKB-UniRule"/>
</dbReference>
<dbReference type="EMBL" id="NEVH01009765">
    <property type="protein sequence ID" value="PNF32867.1"/>
    <property type="molecule type" value="Genomic_DNA"/>
</dbReference>
<keyword evidence="3 10" id="KW-0808">Transferase</keyword>
<dbReference type="InterPro" id="IPR027054">
    <property type="entry name" value="ALG2"/>
</dbReference>
<accession>A0A2J7QWA6</accession>
<keyword evidence="14" id="KW-1185">Reference proteome</keyword>
<evidence type="ECO:0000256" key="5">
    <source>
        <dbReference type="ARBA" id="ARBA00022824"/>
    </source>
</evidence>
<dbReference type="InParanoid" id="A0A2J7QWA6"/>
<dbReference type="GO" id="GO:0004378">
    <property type="term" value="F:GDP-Man:Man(1)GlcNAc(2)-PP-Dol alpha-1,3-mannosyltransferase activity"/>
    <property type="evidence" value="ECO:0007669"/>
    <property type="project" value="UniProtKB-UniRule"/>
</dbReference>
<protein>
    <recommendedName>
        <fullName evidence="10">Alpha-1,3/1,6-mannosyltransferase ALG2</fullName>
        <ecNumber evidence="10">2.4.1.132</ecNumber>
        <ecNumber evidence="10">2.4.1.257</ecNumber>
    </recommendedName>
    <alternativeName>
        <fullName evidence="10">GDP-Man:Man(1)GlcNAc(2)-PP-Dol alpha-1,3-mannosyltransferase</fullName>
    </alternativeName>
</protein>
<dbReference type="FunFam" id="3.40.50.2000:FF:000085">
    <property type="entry name" value="alpha-1,3/1,6-mannosyltransferase ALG2"/>
    <property type="match status" value="1"/>
</dbReference>
<keyword evidence="2 10" id="KW-0328">Glycosyltransferase</keyword>
<feature type="domain" description="Glycosyl transferase family 1" evidence="11">
    <location>
        <begin position="207"/>
        <end position="379"/>
    </location>
</feature>
<comment type="subcellular location">
    <subcellularLocation>
        <location evidence="10">Endoplasmic reticulum membrane</location>
        <topology evidence="10">Single-pass membrane protein</topology>
    </subcellularLocation>
</comment>
<evidence type="ECO:0000313" key="14">
    <source>
        <dbReference type="Proteomes" id="UP000235965"/>
    </source>
</evidence>
<evidence type="ECO:0000256" key="6">
    <source>
        <dbReference type="ARBA" id="ARBA00022989"/>
    </source>
</evidence>
<dbReference type="InterPro" id="IPR028098">
    <property type="entry name" value="Glyco_trans_4-like_N"/>
</dbReference>
<dbReference type="FunCoup" id="A0A2J7QWA6">
    <property type="interactions" value="2083"/>
</dbReference>
<keyword evidence="6 10" id="KW-1133">Transmembrane helix</keyword>
<dbReference type="CDD" id="cd03805">
    <property type="entry name" value="GT4_ALG2-like"/>
    <property type="match status" value="1"/>
</dbReference>
<evidence type="ECO:0000313" key="13">
    <source>
        <dbReference type="EMBL" id="PNF32867.1"/>
    </source>
</evidence>
<dbReference type="EC" id="2.4.1.257" evidence="10"/>
<reference evidence="13 14" key="1">
    <citation type="submission" date="2017-12" db="EMBL/GenBank/DDBJ databases">
        <title>Hemimetabolous genomes reveal molecular basis of termite eusociality.</title>
        <authorList>
            <person name="Harrison M.C."/>
            <person name="Jongepier E."/>
            <person name="Robertson H.M."/>
            <person name="Arning N."/>
            <person name="Bitard-Feildel T."/>
            <person name="Chao H."/>
            <person name="Childers C.P."/>
            <person name="Dinh H."/>
            <person name="Doddapaneni H."/>
            <person name="Dugan S."/>
            <person name="Gowin J."/>
            <person name="Greiner C."/>
            <person name="Han Y."/>
            <person name="Hu H."/>
            <person name="Hughes D.S.T."/>
            <person name="Huylmans A.-K."/>
            <person name="Kemena C."/>
            <person name="Kremer L.P.M."/>
            <person name="Lee S.L."/>
            <person name="Lopez-Ezquerra A."/>
            <person name="Mallet L."/>
            <person name="Monroy-Kuhn J.M."/>
            <person name="Moser A."/>
            <person name="Murali S.C."/>
            <person name="Muzny D.M."/>
            <person name="Otani S."/>
            <person name="Piulachs M.-D."/>
            <person name="Poelchau M."/>
            <person name="Qu J."/>
            <person name="Schaub F."/>
            <person name="Wada-Katsumata A."/>
            <person name="Worley K.C."/>
            <person name="Xie Q."/>
            <person name="Ylla G."/>
            <person name="Poulsen M."/>
            <person name="Gibbs R.A."/>
            <person name="Schal C."/>
            <person name="Richards S."/>
            <person name="Belles X."/>
            <person name="Korb J."/>
            <person name="Bornberg-Bauer E."/>
        </authorList>
    </citation>
    <scope>NUCLEOTIDE SEQUENCE [LARGE SCALE GENOMIC DNA]</scope>
    <source>
        <tissue evidence="13">Whole body</tissue>
    </source>
</reference>
<dbReference type="AlphaFoldDB" id="A0A2J7QWA6"/>
<dbReference type="Gene3D" id="3.40.50.2000">
    <property type="entry name" value="Glycogen Phosphorylase B"/>
    <property type="match status" value="2"/>
</dbReference>
<evidence type="ECO:0000256" key="7">
    <source>
        <dbReference type="ARBA" id="ARBA00023136"/>
    </source>
</evidence>
<sequence>MRKVVFLHPDLGIGGAERLVVDAALSLKGNGYDVQFVTSHHDPQHCFMDTRDGTLPVTVVGDWLPRNLFGRFYAVCAYIRMIYAAAYIVFFSGLTPDIVFCDQISACVPLLHIGGYKIIFYCHFPDQLLSQPGTALKSLYRAPLNWLEETTTGKAHKILVNSKFTAGVFRDTFKRLQVEPDVLYPTMNTDVFDNTRPLPLSQILTSEFPDNGILFLSINRYERKKNLKLALDAMNELKKCLSSNEWSHVHLVMAGGYDTRVKENVEHYDELVSHANILGLTEKVTFMKSPSDIEKISLLIHCHCLIYTPPNEHFGIVPIEAMYASKPVIAANSGGPTETVVNGVTGFLCSLKPEDFANAMLKCIKNEDIRTKMGKAGQDRMKTQFSFVAFSNQLLEIVHSLLDVKDKVV</sequence>
<dbReference type="PANTHER" id="PTHR45918:SF1">
    <property type="entry name" value="ALPHA-1,3_1,6-MANNOSYLTRANSFERASE ALG2"/>
    <property type="match status" value="1"/>
</dbReference>
<evidence type="ECO:0000256" key="1">
    <source>
        <dbReference type="ARBA" id="ARBA00004922"/>
    </source>
</evidence>
<feature type="domain" description="Glycosyltransferase subfamily 4-like N-terminal" evidence="12">
    <location>
        <begin position="13"/>
        <end position="174"/>
    </location>
</feature>
<keyword evidence="5" id="KW-0256">Endoplasmic reticulum</keyword>
<comment type="caution">
    <text evidence="13">The sequence shown here is derived from an EMBL/GenBank/DDBJ whole genome shotgun (WGS) entry which is preliminary data.</text>
</comment>
<proteinExistence type="inferred from homology"/>
<evidence type="ECO:0000259" key="11">
    <source>
        <dbReference type="Pfam" id="PF00534"/>
    </source>
</evidence>
<dbReference type="OrthoDB" id="448893at2759"/>